<dbReference type="PANTHER" id="PTHR11941:SF54">
    <property type="entry name" value="ENOYL-COA HYDRATASE, MITOCHONDRIAL"/>
    <property type="match status" value="1"/>
</dbReference>
<dbReference type="SUPFAM" id="SSF52096">
    <property type="entry name" value="ClpP/crotonase"/>
    <property type="match status" value="1"/>
</dbReference>
<evidence type="ECO:0000256" key="1">
    <source>
        <dbReference type="ARBA" id="ARBA00005254"/>
    </source>
</evidence>
<dbReference type="PANTHER" id="PTHR11941">
    <property type="entry name" value="ENOYL-COA HYDRATASE-RELATED"/>
    <property type="match status" value="1"/>
</dbReference>
<dbReference type="InterPro" id="IPR001753">
    <property type="entry name" value="Enoyl-CoA_hydra/iso"/>
</dbReference>
<dbReference type="EMBL" id="UINC01004003">
    <property type="protein sequence ID" value="SVA11010.1"/>
    <property type="molecule type" value="Genomic_DNA"/>
</dbReference>
<evidence type="ECO:0000313" key="2">
    <source>
        <dbReference type="EMBL" id="SVA11010.1"/>
    </source>
</evidence>
<organism evidence="2">
    <name type="scientific">marine metagenome</name>
    <dbReference type="NCBI Taxonomy" id="408172"/>
    <lineage>
        <taxon>unclassified sequences</taxon>
        <taxon>metagenomes</taxon>
        <taxon>ecological metagenomes</taxon>
    </lineage>
</organism>
<dbReference type="GO" id="GO:0006635">
    <property type="term" value="P:fatty acid beta-oxidation"/>
    <property type="evidence" value="ECO:0007669"/>
    <property type="project" value="TreeGrafter"/>
</dbReference>
<dbReference type="CDD" id="cd06558">
    <property type="entry name" value="crotonase-like"/>
    <property type="match status" value="1"/>
</dbReference>
<reference evidence="2" key="1">
    <citation type="submission" date="2018-05" db="EMBL/GenBank/DDBJ databases">
        <authorList>
            <person name="Lanie J.A."/>
            <person name="Ng W.-L."/>
            <person name="Kazmierczak K.M."/>
            <person name="Andrzejewski T.M."/>
            <person name="Davidsen T.M."/>
            <person name="Wayne K.J."/>
            <person name="Tettelin H."/>
            <person name="Glass J.I."/>
            <person name="Rusch D."/>
            <person name="Podicherti R."/>
            <person name="Tsui H.-C.T."/>
            <person name="Winkler M.E."/>
        </authorList>
    </citation>
    <scope>NUCLEOTIDE SEQUENCE</scope>
</reference>
<dbReference type="PROSITE" id="PS00166">
    <property type="entry name" value="ENOYL_COA_HYDRATASE"/>
    <property type="match status" value="1"/>
</dbReference>
<evidence type="ECO:0008006" key="3">
    <source>
        <dbReference type="Google" id="ProtNLM"/>
    </source>
</evidence>
<name>A0A381T471_9ZZZZ</name>
<sequence>MANILVNKNASLLEVILNRPDDGNALSLELIEELNEILENYQHDLEIKLVTITGQGDKFFIAGGDIKELNAVRSDSDIDDMIKLGRKTLDMIRYYPVPVIALINGYALGGGAELAMACDYRLAVEKASIGFVHSTLNITTAWGGVIDLIYLLGHTKALLTLIEGKTIKAKEAQTLGLIDSVFDDIDSAYLSIESVKKTFEKCNGDIIRSNKTIVNESKRLFHQNLESTEAAEFKKTWGSKEHWDALETLLSELPS</sequence>
<gene>
    <name evidence="2" type="ORF">METZ01_LOCUS63864</name>
</gene>
<proteinExistence type="inferred from homology"/>
<comment type="similarity">
    <text evidence="1">Belongs to the enoyl-CoA hydratase/isomerase family.</text>
</comment>
<accession>A0A381T471</accession>
<protein>
    <recommendedName>
        <fullName evidence="3">Enoyl-CoA hydratase</fullName>
    </recommendedName>
</protein>
<dbReference type="Gene3D" id="3.90.226.10">
    <property type="entry name" value="2-enoyl-CoA Hydratase, Chain A, domain 1"/>
    <property type="match status" value="1"/>
</dbReference>
<dbReference type="AlphaFoldDB" id="A0A381T471"/>
<dbReference type="InterPro" id="IPR029045">
    <property type="entry name" value="ClpP/crotonase-like_dom_sf"/>
</dbReference>
<dbReference type="GO" id="GO:0003824">
    <property type="term" value="F:catalytic activity"/>
    <property type="evidence" value="ECO:0007669"/>
    <property type="project" value="InterPro"/>
</dbReference>
<dbReference type="InterPro" id="IPR018376">
    <property type="entry name" value="Enoyl-CoA_hyd/isom_CS"/>
</dbReference>
<dbReference type="Pfam" id="PF00378">
    <property type="entry name" value="ECH_1"/>
    <property type="match status" value="1"/>
</dbReference>